<evidence type="ECO:0000313" key="2">
    <source>
        <dbReference type="EMBL" id="MBB5119011.1"/>
    </source>
</evidence>
<accession>A0A2N8NW84</accession>
<reference evidence="3" key="1">
    <citation type="submission" date="2015-07" db="EMBL/GenBank/DDBJ databases">
        <authorList>
            <person name="Noorani M."/>
        </authorList>
    </citation>
    <scope>NUCLEOTIDE SEQUENCE [LARGE SCALE GENOMIC DNA]</scope>
    <source>
        <strain evidence="3">ATCC 27428</strain>
    </source>
</reference>
<dbReference type="EMBL" id="LGUI01000004">
    <property type="protein sequence ID" value="PNE33002.1"/>
    <property type="molecule type" value="Genomic_DNA"/>
</dbReference>
<dbReference type="Proteomes" id="UP000235945">
    <property type="component" value="Unassembled WGS sequence"/>
</dbReference>
<dbReference type="AlphaFoldDB" id="A0A2N8NW84"/>
<keyword evidence="4" id="KW-1185">Reference proteome</keyword>
<reference evidence="2 5" key="3">
    <citation type="submission" date="2020-08" db="EMBL/GenBank/DDBJ databases">
        <title>Genomic Encyclopedia of Type Strains, Phase III (KMG-III): the genomes of soil and plant-associated and newly described type strains.</title>
        <authorList>
            <person name="Whitman W."/>
        </authorList>
    </citation>
    <scope>NUCLEOTIDE SEQUENCE [LARGE SCALE GENOMIC DNA]</scope>
    <source>
        <strain evidence="2 5">CECT 3259</strain>
    </source>
</reference>
<dbReference type="EMBL" id="JACHJF010000006">
    <property type="protein sequence ID" value="MBB5119011.1"/>
    <property type="molecule type" value="Genomic_DNA"/>
</dbReference>
<dbReference type="Proteomes" id="UP000528608">
    <property type="component" value="Unassembled WGS sequence"/>
</dbReference>
<reference evidence="4" key="2">
    <citation type="submission" date="2015-07" db="EMBL/GenBank/DDBJ databases">
        <authorList>
            <person name="Graham D.E."/>
            <person name="Giannone R.J."/>
            <person name="Gulvik C.A."/>
            <person name="Hettich R.L."/>
            <person name="Klingeman D.M."/>
            <person name="Mahan K.M."/>
            <person name="Parry R.J."/>
            <person name="Spain J.C."/>
        </authorList>
    </citation>
    <scope>NUCLEOTIDE SEQUENCE [LARGE SCALE GENOMIC DNA]</scope>
    <source>
        <strain evidence="4">ATCC 27428</strain>
    </source>
</reference>
<evidence type="ECO:0000313" key="5">
    <source>
        <dbReference type="Proteomes" id="UP000528608"/>
    </source>
</evidence>
<evidence type="ECO:0000313" key="4">
    <source>
        <dbReference type="Proteomes" id="UP000235945"/>
    </source>
</evidence>
<feature type="region of interest" description="Disordered" evidence="1">
    <location>
        <begin position="62"/>
        <end position="83"/>
    </location>
</feature>
<proteinExistence type="predicted"/>
<sequence length="264" mass="28456">MSGSPPVLIREKTWNFTASGGALLDDVHHELGLTQPDPQPTGQVPVSLAVKVTQVVEPVQGERRHADGFGRDEPGDRRQPLDTIDDSPVVLLVLRHVEGRDGDAQQQRLDEAALLHVGPDAGPALEVRRQVDHPLPQPRQEEVDRGVLRLDLDALGPEGRGDPIGVGRAVGAFGAFDSLRALLVGGLLQLHTGEPVGSDLDGTVQRREESGLQQLCVLRRQLIPLESHGPPARVRYRCPQALPWLPVTFAPLAAACGFGLWASL</sequence>
<gene>
    <name evidence="3" type="ORF">AF335_16085</name>
    <name evidence="2" type="ORF">FHS36_002444</name>
</gene>
<evidence type="ECO:0000313" key="3">
    <source>
        <dbReference type="EMBL" id="PNE33002.1"/>
    </source>
</evidence>
<protein>
    <submittedName>
        <fullName evidence="3">Uncharacterized protein</fullName>
    </submittedName>
</protein>
<name>A0A2N8NW84_STREU</name>
<comment type="caution">
    <text evidence="3">The sequence shown here is derived from an EMBL/GenBank/DDBJ whole genome shotgun (WGS) entry which is preliminary data.</text>
</comment>
<evidence type="ECO:0000256" key="1">
    <source>
        <dbReference type="SAM" id="MobiDB-lite"/>
    </source>
</evidence>
<feature type="compositionally biased region" description="Basic and acidic residues" evidence="1">
    <location>
        <begin position="62"/>
        <end position="80"/>
    </location>
</feature>
<organism evidence="3 4">
    <name type="scientific">Streptomyces eurocidicus</name>
    <name type="common">Streptoverticillium eurocidicus</name>
    <dbReference type="NCBI Taxonomy" id="66423"/>
    <lineage>
        <taxon>Bacteria</taxon>
        <taxon>Bacillati</taxon>
        <taxon>Actinomycetota</taxon>
        <taxon>Actinomycetes</taxon>
        <taxon>Kitasatosporales</taxon>
        <taxon>Streptomycetaceae</taxon>
        <taxon>Streptomyces</taxon>
    </lineage>
</organism>